<keyword evidence="1" id="KW-0677">Repeat</keyword>
<dbReference type="PANTHER" id="PTHR24198">
    <property type="entry name" value="ANKYRIN REPEAT AND PROTEIN KINASE DOMAIN-CONTAINING PROTEIN"/>
    <property type="match status" value="1"/>
</dbReference>
<evidence type="ECO:0000256" key="3">
    <source>
        <dbReference type="PROSITE-ProRule" id="PRU00023"/>
    </source>
</evidence>
<evidence type="ECO:0000313" key="4">
    <source>
        <dbReference type="EMBL" id="RJY16364.1"/>
    </source>
</evidence>
<sequence>MLCGSPDKGEKTTFLNMNRILTTLKFAEQGKFSQFEFVNHFMIQEMAKEYLLSQSLPPNRNNIEACVTSVAKEYGLKPERSGESVIKAEICKQAVTVTQLDDFSIKLRKVMQPSALISATTSRVSLSQTECGASIESEYAFFAGLFGAERDIGNISKLTSSKFGERALANARSKMVAIYKSCMPTLLPSRSAESKPSQLESNVLFHQTCFLNDQDIEISCVGTEFWGYELVLESEGTKSLSAPTFSKMHELKFEVFKPPVNWTLLCQLIVNESDVSVLTEYCKGMMKVKVMGGDLLPHAQATLALKRKLTELNCHEFFAKQFASNEQEMHAILRLVPSSKLAQALLKHSPKVVEPYESESKIDFLKAVEEGRIAECGKQVGVASNKKKLLNTANGQKMYPVHIAVAGGQLLSAQFLLSQRSIDVNKKNKEGNTALHLAVQNRNIEMVKLILESNNKVDFNIKNKQQRTVLQEAVIESDVEIVELIFEIMLINKIKANSNDTTKEFAHPFDYDQVNFLYFFEKTKQHDNIMDLAIASDQPRTVEFLIQTSCFFPNGNDKDREPPLIRAVRCGSNQVLNELLRFSYLKLDCKYLGQNVLDVAIDKNNLIAAVTLLKAFERGE</sequence>
<dbReference type="PROSITE" id="PS50297">
    <property type="entry name" value="ANK_REP_REGION"/>
    <property type="match status" value="1"/>
</dbReference>
<protein>
    <submittedName>
        <fullName evidence="4">Uncharacterized protein</fullName>
    </submittedName>
</protein>
<proteinExistence type="predicted"/>
<dbReference type="Pfam" id="PF12796">
    <property type="entry name" value="Ank_2"/>
    <property type="match status" value="1"/>
</dbReference>
<dbReference type="EMBL" id="QYYH01000049">
    <property type="protein sequence ID" value="RJY16364.1"/>
    <property type="molecule type" value="Genomic_DNA"/>
</dbReference>
<evidence type="ECO:0000256" key="1">
    <source>
        <dbReference type="ARBA" id="ARBA00022737"/>
    </source>
</evidence>
<dbReference type="RefSeq" id="WP_121853398.1">
    <property type="nucleotide sequence ID" value="NZ_CP037952.1"/>
</dbReference>
<dbReference type="Gene3D" id="1.25.40.20">
    <property type="entry name" value="Ankyrin repeat-containing domain"/>
    <property type="match status" value="1"/>
</dbReference>
<dbReference type="PANTHER" id="PTHR24198:SF165">
    <property type="entry name" value="ANKYRIN REPEAT-CONTAINING PROTEIN-RELATED"/>
    <property type="match status" value="1"/>
</dbReference>
<organism evidence="4 5">
    <name type="scientific">Parashewanella spongiae</name>
    <dbReference type="NCBI Taxonomy" id="342950"/>
    <lineage>
        <taxon>Bacteria</taxon>
        <taxon>Pseudomonadati</taxon>
        <taxon>Pseudomonadota</taxon>
        <taxon>Gammaproteobacteria</taxon>
        <taxon>Alteromonadales</taxon>
        <taxon>Shewanellaceae</taxon>
        <taxon>Parashewanella</taxon>
    </lineage>
</organism>
<dbReference type="Proteomes" id="UP000273022">
    <property type="component" value="Unassembled WGS sequence"/>
</dbReference>
<dbReference type="OrthoDB" id="5653238at2"/>
<feature type="repeat" description="ANK" evidence="3">
    <location>
        <begin position="430"/>
        <end position="462"/>
    </location>
</feature>
<accession>A0A3A6U4P4</accession>
<dbReference type="PROSITE" id="PS50088">
    <property type="entry name" value="ANK_REPEAT"/>
    <property type="match status" value="1"/>
</dbReference>
<evidence type="ECO:0000313" key="5">
    <source>
        <dbReference type="Proteomes" id="UP000273022"/>
    </source>
</evidence>
<reference evidence="4 5" key="1">
    <citation type="submission" date="2018-09" db="EMBL/GenBank/DDBJ databases">
        <title>Phylogeny of the Shewanellaceae, and recommendation for two new genera, Pseudoshewanella and Parashewanella.</title>
        <authorList>
            <person name="Wang G."/>
        </authorList>
    </citation>
    <scope>NUCLEOTIDE SEQUENCE [LARGE SCALE GENOMIC DNA]</scope>
    <source>
        <strain evidence="4 5">KCTC 22492</strain>
    </source>
</reference>
<dbReference type="InterPro" id="IPR002110">
    <property type="entry name" value="Ankyrin_rpt"/>
</dbReference>
<evidence type="ECO:0000256" key="2">
    <source>
        <dbReference type="ARBA" id="ARBA00023043"/>
    </source>
</evidence>
<dbReference type="SMART" id="SM00248">
    <property type="entry name" value="ANK"/>
    <property type="match status" value="5"/>
</dbReference>
<keyword evidence="5" id="KW-1185">Reference proteome</keyword>
<comment type="caution">
    <text evidence="4">The sequence shown here is derived from an EMBL/GenBank/DDBJ whole genome shotgun (WGS) entry which is preliminary data.</text>
</comment>
<dbReference type="SUPFAM" id="SSF48403">
    <property type="entry name" value="Ankyrin repeat"/>
    <property type="match status" value="1"/>
</dbReference>
<name>A0A3A6U4P4_9GAMM</name>
<gene>
    <name evidence="4" type="ORF">D5R81_09455</name>
</gene>
<dbReference type="InterPro" id="IPR036770">
    <property type="entry name" value="Ankyrin_rpt-contain_sf"/>
</dbReference>
<dbReference type="AlphaFoldDB" id="A0A3A6U4P4"/>
<keyword evidence="2 3" id="KW-0040">ANK repeat</keyword>